<gene>
    <name evidence="2" type="ORF">I5907_14885</name>
</gene>
<evidence type="ECO:0000256" key="1">
    <source>
        <dbReference type="SAM" id="SignalP"/>
    </source>
</evidence>
<dbReference type="NCBIfam" id="TIGR04183">
    <property type="entry name" value="Por_Secre_tail"/>
    <property type="match status" value="1"/>
</dbReference>
<feature type="chain" id="PRO_5037619826" evidence="1">
    <location>
        <begin position="20"/>
        <end position="540"/>
    </location>
</feature>
<dbReference type="Pfam" id="PF08757">
    <property type="entry name" value="CotH"/>
    <property type="match status" value="1"/>
</dbReference>
<comment type="caution">
    <text evidence="2">The sequence shown here is derived from an EMBL/GenBank/DDBJ whole genome shotgun (WGS) entry which is preliminary data.</text>
</comment>
<dbReference type="EMBL" id="JADWYR010000002">
    <property type="protein sequence ID" value="MBG9377527.1"/>
    <property type="molecule type" value="Genomic_DNA"/>
</dbReference>
<organism evidence="2 3">
    <name type="scientific">Panacibacter microcysteis</name>
    <dbReference type="NCBI Taxonomy" id="2793269"/>
    <lineage>
        <taxon>Bacteria</taxon>
        <taxon>Pseudomonadati</taxon>
        <taxon>Bacteroidota</taxon>
        <taxon>Chitinophagia</taxon>
        <taxon>Chitinophagales</taxon>
        <taxon>Chitinophagaceae</taxon>
        <taxon>Panacibacter</taxon>
    </lineage>
</organism>
<keyword evidence="3" id="KW-1185">Reference proteome</keyword>
<dbReference type="PANTHER" id="PTHR40050:SF1">
    <property type="entry name" value="INNER SPORE COAT PROTEIN H"/>
    <property type="match status" value="1"/>
</dbReference>
<reference evidence="2" key="1">
    <citation type="submission" date="2020-11" db="EMBL/GenBank/DDBJ databases">
        <title>Bacterial whole genome sequence for Panacibacter sp. DH6.</title>
        <authorList>
            <person name="Le V."/>
            <person name="Ko S."/>
            <person name="Ahn C.-Y."/>
            <person name="Oh H.-M."/>
        </authorList>
    </citation>
    <scope>NUCLEOTIDE SEQUENCE</scope>
    <source>
        <strain evidence="2">DH6</strain>
    </source>
</reference>
<dbReference type="InterPro" id="IPR026444">
    <property type="entry name" value="Secre_tail"/>
</dbReference>
<keyword evidence="1" id="KW-0732">Signal</keyword>
<keyword evidence="2" id="KW-0808">Transferase</keyword>
<protein>
    <submittedName>
        <fullName evidence="2">CotH kinase family protein</fullName>
    </submittedName>
</protein>
<name>A0A931E2S1_9BACT</name>
<proteinExistence type="predicted"/>
<evidence type="ECO:0000313" key="3">
    <source>
        <dbReference type="Proteomes" id="UP000628448"/>
    </source>
</evidence>
<dbReference type="GO" id="GO:0016301">
    <property type="term" value="F:kinase activity"/>
    <property type="evidence" value="ECO:0007669"/>
    <property type="project" value="UniProtKB-KW"/>
</dbReference>
<dbReference type="PANTHER" id="PTHR40050">
    <property type="entry name" value="INNER SPORE COAT PROTEIN H"/>
    <property type="match status" value="1"/>
</dbReference>
<sequence>MKRLLFVLLVACCSLHASSQVNLTSSNLPIVIINTNGQEILDDPKITADMGIIFNGDGVRNNTTDPFNEYNGKIGIEIRGQSSQMFPMKSYSIELWDDAGDGVDKSIFGMPEESDWVLYAPYTDKTLMRNFLAYTMSVNLGHWAAHCRFVEVILNGNYAGVYVFMEKIKRDGGRVDIKKMSDKDNAGDAVTGGYIFSIDKEADGWFSAYHPNNNPGANIQFSYVYPKLEDITTEQQAYIKNYVDSFENALNGNDFQNAATGFRKFADELSFIDYFIVNEISRNVDGYRLSSYFYKDRNSINNKIIAGPVWDYDLAFRNADYCDGYLTTGWAYQFNSVCGDDYWQIPFWWNRFMQDSTFKSNLLCRWKDLRQSVLSNESIFHMIDSVASLVNEAQQRHFTQWPILGTYIWPNPEPIPSTYSGEIAALKNWLTARLAWLDSNLPNTGACAVSLPQINGSMKLITANPVYDFNQSTIYSTKAQTIYIRIVDVSGRTVVKATLQAQQGKNVLPSTGMMNSLAPGIYFFEITNTSGEKQTVKLLH</sequence>
<dbReference type="RefSeq" id="WP_196991608.1">
    <property type="nucleotide sequence ID" value="NZ_JADWYR010000002.1"/>
</dbReference>
<dbReference type="InterPro" id="IPR014867">
    <property type="entry name" value="Spore_coat_CotH_CotH2/3/7"/>
</dbReference>
<evidence type="ECO:0000313" key="2">
    <source>
        <dbReference type="EMBL" id="MBG9377527.1"/>
    </source>
</evidence>
<accession>A0A931E2S1</accession>
<dbReference type="Proteomes" id="UP000628448">
    <property type="component" value="Unassembled WGS sequence"/>
</dbReference>
<feature type="signal peptide" evidence="1">
    <location>
        <begin position="1"/>
        <end position="19"/>
    </location>
</feature>
<dbReference type="AlphaFoldDB" id="A0A931E2S1"/>
<keyword evidence="2" id="KW-0418">Kinase</keyword>